<dbReference type="STRING" id="395961.Cyan7425_0950"/>
<dbReference type="InterPro" id="IPR051199">
    <property type="entry name" value="LPS_LOS_Heptosyltrfase"/>
</dbReference>
<organism evidence="3">
    <name type="scientific">Cyanothece sp. (strain PCC 7425 / ATCC 29141)</name>
    <dbReference type="NCBI Taxonomy" id="395961"/>
    <lineage>
        <taxon>Bacteria</taxon>
        <taxon>Bacillati</taxon>
        <taxon>Cyanobacteriota</taxon>
        <taxon>Cyanophyceae</taxon>
        <taxon>Gomontiellales</taxon>
        <taxon>Cyanothecaceae</taxon>
        <taxon>Cyanothece</taxon>
    </lineage>
</organism>
<dbReference type="KEGG" id="cyn:Cyan7425_0950"/>
<dbReference type="InterPro" id="IPR002201">
    <property type="entry name" value="Glyco_trans_9"/>
</dbReference>
<evidence type="ECO:0000256" key="2">
    <source>
        <dbReference type="ARBA" id="ARBA00022679"/>
    </source>
</evidence>
<gene>
    <name evidence="3" type="ordered locus">Cyan7425_0950</name>
</gene>
<dbReference type="GO" id="GO:0005829">
    <property type="term" value="C:cytosol"/>
    <property type="evidence" value="ECO:0007669"/>
    <property type="project" value="TreeGrafter"/>
</dbReference>
<dbReference type="eggNOG" id="COG0859">
    <property type="taxonomic scope" value="Bacteria"/>
</dbReference>
<evidence type="ECO:0000256" key="1">
    <source>
        <dbReference type="ARBA" id="ARBA00022676"/>
    </source>
</evidence>
<dbReference type="HOGENOM" id="CLU_038371_0_1_3"/>
<sequence length="340" mass="37112">MNKSGLQSLYPERIGLLRALPGLGDFLCLVPTLRSLRHAYPDATITLIGLRANQPLVERFSTYLDALLDFPGYPGLPEQVPQVQYLPDFLQRIQAQSFDLALQSHGNGVITNPLTVAFNAQTTAGFYLEGQYCPDPCTYLPWQSNESEIRRYLRLLRHLGITVGSEALEFPITTEEKSSFAELAAANALSPGRYICLHPGASIPQRRWSTTQFAQVGDRLAGQGWQIVLTGSAAEQDITQAVAQAMSYPAIDLAGKTELGTLAALLRQARLLICNDTGISHLAVALQVPSVVIFTASDPHRWAPLDRSRHHVIAAQVASVATVGEQAEQLLQEVQIYAGV</sequence>
<dbReference type="Pfam" id="PF01075">
    <property type="entry name" value="Glyco_transf_9"/>
    <property type="match status" value="1"/>
</dbReference>
<accession>B8HX33</accession>
<dbReference type="Gene3D" id="3.40.50.2000">
    <property type="entry name" value="Glycogen Phosphorylase B"/>
    <property type="match status" value="2"/>
</dbReference>
<name>B8HX33_CYAP4</name>
<dbReference type="CDD" id="cd03789">
    <property type="entry name" value="GT9_LPS_heptosyltransferase"/>
    <property type="match status" value="1"/>
</dbReference>
<proteinExistence type="predicted"/>
<keyword evidence="1" id="KW-0328">Glycosyltransferase</keyword>
<evidence type="ECO:0000313" key="3">
    <source>
        <dbReference type="EMBL" id="ACL43336.1"/>
    </source>
</evidence>
<keyword evidence="2 3" id="KW-0808">Transferase</keyword>
<dbReference type="AlphaFoldDB" id="B8HX33"/>
<dbReference type="SUPFAM" id="SSF53756">
    <property type="entry name" value="UDP-Glycosyltransferase/glycogen phosphorylase"/>
    <property type="match status" value="1"/>
</dbReference>
<dbReference type="GO" id="GO:0009244">
    <property type="term" value="P:lipopolysaccharide core region biosynthetic process"/>
    <property type="evidence" value="ECO:0007669"/>
    <property type="project" value="TreeGrafter"/>
</dbReference>
<reference evidence="3" key="1">
    <citation type="submission" date="2009-01" db="EMBL/GenBank/DDBJ databases">
        <title>Complete sequence of chromosome Cyanothece sp. PCC 7425.</title>
        <authorList>
            <consortium name="US DOE Joint Genome Institute"/>
            <person name="Lucas S."/>
            <person name="Copeland A."/>
            <person name="Lapidus A."/>
            <person name="Glavina del Rio T."/>
            <person name="Dalin E."/>
            <person name="Tice H."/>
            <person name="Bruce D."/>
            <person name="Goodwin L."/>
            <person name="Pitluck S."/>
            <person name="Sims D."/>
            <person name="Meineke L."/>
            <person name="Brettin T."/>
            <person name="Detter J.C."/>
            <person name="Han C."/>
            <person name="Larimer F."/>
            <person name="Land M."/>
            <person name="Hauser L."/>
            <person name="Kyrpides N."/>
            <person name="Ovchinnikova G."/>
            <person name="Liberton M."/>
            <person name="Stoeckel J."/>
            <person name="Banerjee A."/>
            <person name="Singh A."/>
            <person name="Page L."/>
            <person name="Sato H."/>
            <person name="Zhao L."/>
            <person name="Sherman L."/>
            <person name="Pakrasi H."/>
            <person name="Richardson P."/>
        </authorList>
    </citation>
    <scope>NUCLEOTIDE SEQUENCE</scope>
    <source>
        <strain evidence="3">PCC 7425</strain>
    </source>
</reference>
<dbReference type="CAZy" id="GT9">
    <property type="family name" value="Glycosyltransferase Family 9"/>
</dbReference>
<dbReference type="EMBL" id="CP001344">
    <property type="protein sequence ID" value="ACL43336.1"/>
    <property type="molecule type" value="Genomic_DNA"/>
</dbReference>
<dbReference type="PANTHER" id="PTHR30160:SF1">
    <property type="entry name" value="LIPOPOLYSACCHARIDE 1,2-N-ACETYLGLUCOSAMINETRANSFERASE-RELATED"/>
    <property type="match status" value="1"/>
</dbReference>
<dbReference type="GO" id="GO:0008713">
    <property type="term" value="F:ADP-heptose-lipopolysaccharide heptosyltransferase activity"/>
    <property type="evidence" value="ECO:0007669"/>
    <property type="project" value="TreeGrafter"/>
</dbReference>
<dbReference type="PANTHER" id="PTHR30160">
    <property type="entry name" value="TETRAACYLDISACCHARIDE 4'-KINASE-RELATED"/>
    <property type="match status" value="1"/>
</dbReference>
<protein>
    <submittedName>
        <fullName evidence="3">Glycosyl transferase family 9</fullName>
    </submittedName>
</protein>